<dbReference type="InterPro" id="IPR036278">
    <property type="entry name" value="Sialidase_sf"/>
</dbReference>
<dbReference type="PROSITE" id="PS51465">
    <property type="entry name" value="KAZAL_2"/>
    <property type="match status" value="1"/>
</dbReference>
<dbReference type="InterPro" id="IPR011040">
    <property type="entry name" value="Sialidase"/>
</dbReference>
<dbReference type="Gene3D" id="2.120.10.10">
    <property type="match status" value="1"/>
</dbReference>
<keyword evidence="4 9" id="KW-0812">Transmembrane</keyword>
<dbReference type="Ensembl" id="ENSUPAT00010019499.1">
    <property type="protein sequence ID" value="ENSUPAP00010017105.1"/>
    <property type="gene ID" value="ENSUPAG00010013587.1"/>
</dbReference>
<feature type="region of interest" description="Disordered" evidence="8">
    <location>
        <begin position="1033"/>
        <end position="1063"/>
    </location>
</feature>
<feature type="transmembrane region" description="Helical" evidence="9">
    <location>
        <begin position="627"/>
        <end position="651"/>
    </location>
</feature>
<sequence>MEEPLAPSSASRATEEPGSRAEIMEEVTSSSFNNPLFQQEDKKGITYRIPALLYVPPTCTFLAFAERRSTSRDVDALYLVLRRGLRTGHSVQWGPLKPLVEASLPGHRTMNPCPVWEQKSGCVYLFFICVRNQVTECRQIFLGKNAARLCFVCSQDAGCSWSEVRDLTEDVIGSELKHWATFAVGPGHGIQLQSGRLVIPAYAYYFPYRCLCFALPCKTKPHSLMIYSDDFGVTWHHGKLIRPLVTVECQVAEVTRKAAHPVLYCSARTPNRYRAEALSTDHGECFQRQTLNPQLCEPPHGCQGSVVSFRPLENTRRYQYTGGKDAPTIQESPLLDNSLRLEEGAGTASETWLLYSHPTRPAGEGPQMPDKDSKATMDTEDTYGSKASSEPQNLRPRVFHSIKFFVLCHSLLQLAQLMISGYLKSSISTVEKRFGLSSQTSGLLAAFNEVGNTALIVFVSYFGSRVHRPRMIGCGAVLVALAGLLMTLPHFISEPYRYDHSSPEDMSQDSEASLCLPMTSAPAPTPSNGSCSSYTEAQHLSVVGIMFIAQTLLGVGGVPIQPFGISYIDDFAHHSNSPLYLGILFAVTMMGPGMAYGLGSLMLRLYVDIDRMPEGGINLTSKDPRWVGAWWLGFLISAGMVALAASPYFFFPREMPKETHELRCRRKVLADAASPVSKGENSPSEQNPGESLKKQDGLVQIAPNLSVIKFIKVFPRVLLRTLRHPIFLLVVLSQVCMSCMVAGMATFLPKFLERQFSITASYANLLIGGLTIPSAIVGIVVGGVLVKRLHLGPMRCGALCLLGSLLCLLFNLPLFFIGCSTHQIAGIIHQPSTQPGLELFPGCAEPCSCPSDDFNPVCDPSTRVEYITPCHAGCTSQVAQEGLDKSQVLYTNCSCVSGRGPVLAGSCDSACSHLVLPFILLVSLGAALASLTHTPSFMLILRGVKKEDKTLAVGIQFMLLRVLAWMPSPVIHGSAIDTTCVHWALSCGRRAVCRYYDNDLLRNRFIGLQFFFKTGSLVCFALVLAILRQQSKEAGHKSTTSSPGLEQQRLMSGPKKQPEDSSV</sequence>
<dbReference type="GO" id="GO:0015125">
    <property type="term" value="F:bile acid transmembrane transporter activity"/>
    <property type="evidence" value="ECO:0007669"/>
    <property type="project" value="TreeGrafter"/>
</dbReference>
<protein>
    <submittedName>
        <fullName evidence="11">Solute carrier organic anion transporter family member 2B1</fullName>
    </submittedName>
</protein>
<keyword evidence="12" id="KW-1185">Reference proteome</keyword>
<evidence type="ECO:0000256" key="3">
    <source>
        <dbReference type="ARBA" id="ARBA00022475"/>
    </source>
</evidence>
<dbReference type="Pfam" id="PF03137">
    <property type="entry name" value="OATP"/>
    <property type="match status" value="1"/>
</dbReference>
<reference evidence="11" key="1">
    <citation type="submission" date="2025-08" db="UniProtKB">
        <authorList>
            <consortium name="Ensembl"/>
        </authorList>
    </citation>
    <scope>IDENTIFICATION</scope>
</reference>
<dbReference type="SUPFAM" id="SSF103473">
    <property type="entry name" value="MFS general substrate transporter"/>
    <property type="match status" value="1"/>
</dbReference>
<keyword evidence="5 9" id="KW-1133">Transmembrane helix</keyword>
<keyword evidence="7" id="KW-1015">Disulfide bond</keyword>
<dbReference type="SUPFAM" id="SSF50939">
    <property type="entry name" value="Sialidases"/>
    <property type="match status" value="1"/>
</dbReference>
<feature type="transmembrane region" description="Helical" evidence="9">
    <location>
        <begin position="962"/>
        <end position="985"/>
    </location>
</feature>
<evidence type="ECO:0000256" key="7">
    <source>
        <dbReference type="ARBA" id="ARBA00023157"/>
    </source>
</evidence>
<evidence type="ECO:0000256" key="9">
    <source>
        <dbReference type="SAM" id="Phobius"/>
    </source>
</evidence>
<feature type="transmembrane region" description="Helical" evidence="9">
    <location>
        <begin position="471"/>
        <end position="492"/>
    </location>
</feature>
<evidence type="ECO:0000256" key="4">
    <source>
        <dbReference type="ARBA" id="ARBA00022692"/>
    </source>
</evidence>
<evidence type="ECO:0000256" key="2">
    <source>
        <dbReference type="ARBA" id="ARBA00009657"/>
    </source>
</evidence>
<dbReference type="GO" id="GO:0015347">
    <property type="term" value="F:sodium-independent organic anion transmembrane transporter activity"/>
    <property type="evidence" value="ECO:0007669"/>
    <property type="project" value="Ensembl"/>
</dbReference>
<keyword evidence="3" id="KW-1003">Cell membrane</keyword>
<comment type="similarity">
    <text evidence="2">Belongs to the organo anion transporter (TC 2.A.60) family.</text>
</comment>
<dbReference type="GO" id="GO:0016323">
    <property type="term" value="C:basolateral plasma membrane"/>
    <property type="evidence" value="ECO:0007669"/>
    <property type="project" value="TreeGrafter"/>
</dbReference>
<name>A0A8D2HKR7_UROPR</name>
<dbReference type="GO" id="GO:0015132">
    <property type="term" value="F:prostaglandin transmembrane transporter activity"/>
    <property type="evidence" value="ECO:0007669"/>
    <property type="project" value="Ensembl"/>
</dbReference>
<feature type="region of interest" description="Disordered" evidence="8">
    <location>
        <begin position="356"/>
        <end position="391"/>
    </location>
</feature>
<feature type="transmembrane region" description="Helical" evidence="9">
    <location>
        <begin position="1005"/>
        <end position="1027"/>
    </location>
</feature>
<organism evidence="11 12">
    <name type="scientific">Urocitellus parryii</name>
    <name type="common">Arctic ground squirrel</name>
    <name type="synonym">Spermophilus parryii</name>
    <dbReference type="NCBI Taxonomy" id="9999"/>
    <lineage>
        <taxon>Eukaryota</taxon>
        <taxon>Metazoa</taxon>
        <taxon>Chordata</taxon>
        <taxon>Craniata</taxon>
        <taxon>Vertebrata</taxon>
        <taxon>Euteleostomi</taxon>
        <taxon>Mammalia</taxon>
        <taxon>Eutheria</taxon>
        <taxon>Euarchontoglires</taxon>
        <taxon>Glires</taxon>
        <taxon>Rodentia</taxon>
        <taxon>Sciuromorpha</taxon>
        <taxon>Sciuridae</taxon>
        <taxon>Xerinae</taxon>
        <taxon>Marmotini</taxon>
        <taxon>Urocitellus</taxon>
    </lineage>
</organism>
<evidence type="ECO:0000259" key="10">
    <source>
        <dbReference type="PROSITE" id="PS51465"/>
    </source>
</evidence>
<evidence type="ECO:0000256" key="5">
    <source>
        <dbReference type="ARBA" id="ARBA00022989"/>
    </source>
</evidence>
<evidence type="ECO:0000256" key="1">
    <source>
        <dbReference type="ARBA" id="ARBA00004651"/>
    </source>
</evidence>
<dbReference type="PANTHER" id="PTHR11388:SF87">
    <property type="entry name" value="SOLUTE CARRIER ORGANIC ANION TRANSPORTER FAMILY MEMBER 2B1"/>
    <property type="match status" value="1"/>
</dbReference>
<dbReference type="InterPro" id="IPR002350">
    <property type="entry name" value="Kazal_dom"/>
</dbReference>
<feature type="transmembrane region" description="Helical" evidence="9">
    <location>
        <begin position="798"/>
        <end position="818"/>
    </location>
</feature>
<feature type="compositionally biased region" description="Polar residues" evidence="8">
    <location>
        <begin position="679"/>
        <end position="689"/>
    </location>
</feature>
<evidence type="ECO:0000256" key="8">
    <source>
        <dbReference type="SAM" id="MobiDB-lite"/>
    </source>
</evidence>
<dbReference type="InterPro" id="IPR036259">
    <property type="entry name" value="MFS_trans_sf"/>
</dbReference>
<dbReference type="AlphaFoldDB" id="A0A8D2HKR7"/>
<feature type="transmembrane region" description="Helical" evidence="9">
    <location>
        <begin position="537"/>
        <end position="558"/>
    </location>
</feature>
<dbReference type="Proteomes" id="UP000694417">
    <property type="component" value="Unplaced"/>
</dbReference>
<keyword evidence="6 9" id="KW-0472">Membrane</keyword>
<evidence type="ECO:0000313" key="11">
    <source>
        <dbReference type="Ensembl" id="ENSUPAP00010017105.1"/>
    </source>
</evidence>
<evidence type="ECO:0000256" key="6">
    <source>
        <dbReference type="ARBA" id="ARBA00023136"/>
    </source>
</evidence>
<feature type="transmembrane region" description="Helical" evidence="9">
    <location>
        <begin position="579"/>
        <end position="607"/>
    </location>
</feature>
<dbReference type="GO" id="GO:0043252">
    <property type="term" value="P:sodium-independent organic anion transport"/>
    <property type="evidence" value="ECO:0007669"/>
    <property type="project" value="TreeGrafter"/>
</dbReference>
<dbReference type="Pfam" id="PF13088">
    <property type="entry name" value="BNR_2"/>
    <property type="match status" value="1"/>
</dbReference>
<dbReference type="GeneTree" id="ENSGT01150000286901"/>
<feature type="transmembrane region" description="Helical" evidence="9">
    <location>
        <begin position="726"/>
        <end position="748"/>
    </location>
</feature>
<feature type="transmembrane region" description="Helical" evidence="9">
    <location>
        <begin position="760"/>
        <end position="786"/>
    </location>
</feature>
<feature type="region of interest" description="Disordered" evidence="8">
    <location>
        <begin position="673"/>
        <end position="693"/>
    </location>
</feature>
<comment type="subcellular location">
    <subcellularLocation>
        <location evidence="1">Cell membrane</location>
        <topology evidence="1">Multi-pass membrane protein</topology>
    </subcellularLocation>
</comment>
<dbReference type="InterPro" id="IPR004156">
    <property type="entry name" value="OATP"/>
</dbReference>
<proteinExistence type="inferred from homology"/>
<feature type="region of interest" description="Disordered" evidence="8">
    <location>
        <begin position="1"/>
        <end position="21"/>
    </location>
</feature>
<dbReference type="Gene3D" id="1.20.1250.20">
    <property type="entry name" value="MFS general substrate transporter like domains"/>
    <property type="match status" value="1"/>
</dbReference>
<feature type="transmembrane region" description="Helical" evidence="9">
    <location>
        <begin position="443"/>
        <end position="464"/>
    </location>
</feature>
<dbReference type="PANTHER" id="PTHR11388">
    <property type="entry name" value="ORGANIC ANION TRANSPORTER"/>
    <property type="match status" value="1"/>
</dbReference>
<gene>
    <name evidence="11" type="primary">SLCO2B1</name>
</gene>
<accession>A0A8D2HKR7</accession>
<feature type="domain" description="Kazal-like" evidence="10">
    <location>
        <begin position="837"/>
        <end position="897"/>
    </location>
</feature>
<dbReference type="GO" id="GO:0016324">
    <property type="term" value="C:apical plasma membrane"/>
    <property type="evidence" value="ECO:0007669"/>
    <property type="project" value="Ensembl"/>
</dbReference>
<evidence type="ECO:0000313" key="12">
    <source>
        <dbReference type="Proteomes" id="UP000694417"/>
    </source>
</evidence>
<reference evidence="11" key="2">
    <citation type="submission" date="2025-09" db="UniProtKB">
        <authorList>
            <consortium name="Ensembl"/>
        </authorList>
    </citation>
    <scope>IDENTIFICATION</scope>
</reference>
<feature type="transmembrane region" description="Helical" evidence="9">
    <location>
        <begin position="914"/>
        <end position="941"/>
    </location>
</feature>
<dbReference type="CDD" id="cd15482">
    <property type="entry name" value="Sialidase_non-viral"/>
    <property type="match status" value="1"/>
</dbReference>
<dbReference type="NCBIfam" id="TIGR00805">
    <property type="entry name" value="oat"/>
    <property type="match status" value="1"/>
</dbReference>